<keyword evidence="4" id="KW-1185">Reference proteome</keyword>
<organism evidence="3 4">
    <name type="scientific">Ridgeia piscesae</name>
    <name type="common">Tubeworm</name>
    <dbReference type="NCBI Taxonomy" id="27915"/>
    <lineage>
        <taxon>Eukaryota</taxon>
        <taxon>Metazoa</taxon>
        <taxon>Spiralia</taxon>
        <taxon>Lophotrochozoa</taxon>
        <taxon>Annelida</taxon>
        <taxon>Polychaeta</taxon>
        <taxon>Sedentaria</taxon>
        <taxon>Canalipalpata</taxon>
        <taxon>Sabellida</taxon>
        <taxon>Siboglinidae</taxon>
        <taxon>Ridgeia</taxon>
    </lineage>
</organism>
<evidence type="ECO:0000313" key="3">
    <source>
        <dbReference type="EMBL" id="KAK2181879.1"/>
    </source>
</evidence>
<dbReference type="EMBL" id="JAODUO010000375">
    <property type="protein sequence ID" value="KAK2181879.1"/>
    <property type="molecule type" value="Genomic_DNA"/>
</dbReference>
<gene>
    <name evidence="3" type="ORF">NP493_370g01000</name>
</gene>
<protein>
    <recommendedName>
        <fullName evidence="2">Inosine/uridine-preferring nucleoside hydrolase domain-containing protein</fullName>
    </recommendedName>
</protein>
<evidence type="ECO:0000313" key="4">
    <source>
        <dbReference type="Proteomes" id="UP001209878"/>
    </source>
</evidence>
<dbReference type="InterPro" id="IPR036452">
    <property type="entry name" value="Ribo_hydro-like"/>
</dbReference>
<evidence type="ECO:0000256" key="1">
    <source>
        <dbReference type="ARBA" id="ARBA00009176"/>
    </source>
</evidence>
<comment type="similarity">
    <text evidence="1">Belongs to the IUNH family.</text>
</comment>
<evidence type="ECO:0000259" key="2">
    <source>
        <dbReference type="Pfam" id="PF01156"/>
    </source>
</evidence>
<feature type="domain" description="Inosine/uridine-preferring nucleoside hydrolase" evidence="2">
    <location>
        <begin position="16"/>
        <end position="319"/>
    </location>
</feature>
<dbReference type="CDD" id="cd02649">
    <property type="entry name" value="nuc_hydro_CeIAG"/>
    <property type="match status" value="1"/>
</dbReference>
<sequence>MAGRVNGVRDGKQRFVVDCDGGVDDAQAILMILARSDVDLVAITTVYGNASVGQVGRNVRRLLRVADRTDIPVYAGSHAPLVGLPHTNYFYHGSDGFGDVPEMDDKYSDEDSVSDTADIEGAVPALLRLVTARPGEITLVCLGPLTNVALALKLDPNFGRKLRKCVIMGGNYKGRGNVVISSEFNFHVDPESAFIILNELSCPTVLVCWELVLKHGLEISEYENLRGDAAGGRKADFMKRIESLVVAKKQNAHAKYLPCDEIAAAVALDASIVKRSATVYATVELAGVCTRGQMVVDWTQTLGKQANATIVIEIHKDPYMNLLKMATCN</sequence>
<accession>A0AAD9L1Y4</accession>
<dbReference type="SUPFAM" id="SSF53590">
    <property type="entry name" value="Nucleoside hydrolase"/>
    <property type="match status" value="1"/>
</dbReference>
<proteinExistence type="inferred from homology"/>
<dbReference type="Pfam" id="PF01156">
    <property type="entry name" value="IU_nuc_hydro"/>
    <property type="match status" value="1"/>
</dbReference>
<dbReference type="PANTHER" id="PTHR46190">
    <property type="entry name" value="SI:CH211-201H21.5-RELATED"/>
    <property type="match status" value="1"/>
</dbReference>
<comment type="caution">
    <text evidence="3">The sequence shown here is derived from an EMBL/GenBank/DDBJ whole genome shotgun (WGS) entry which is preliminary data.</text>
</comment>
<dbReference type="Gene3D" id="3.90.245.10">
    <property type="entry name" value="Ribonucleoside hydrolase-like"/>
    <property type="match status" value="1"/>
</dbReference>
<dbReference type="AlphaFoldDB" id="A0AAD9L1Y4"/>
<name>A0AAD9L1Y4_RIDPI</name>
<dbReference type="Proteomes" id="UP001209878">
    <property type="component" value="Unassembled WGS sequence"/>
</dbReference>
<dbReference type="InterPro" id="IPR052775">
    <property type="entry name" value="IUN_hydrolase"/>
</dbReference>
<dbReference type="GO" id="GO:0016799">
    <property type="term" value="F:hydrolase activity, hydrolyzing N-glycosyl compounds"/>
    <property type="evidence" value="ECO:0007669"/>
    <property type="project" value="InterPro"/>
</dbReference>
<dbReference type="InterPro" id="IPR001910">
    <property type="entry name" value="Inosine/uridine_hydrolase_dom"/>
</dbReference>
<dbReference type="PANTHER" id="PTHR46190:SF1">
    <property type="entry name" value="SI:CH211-201H21.5"/>
    <property type="match status" value="1"/>
</dbReference>
<reference evidence="3" key="1">
    <citation type="journal article" date="2023" name="Mol. Biol. Evol.">
        <title>Third-Generation Sequencing Reveals the Adaptive Role of the Epigenome in Three Deep-Sea Polychaetes.</title>
        <authorList>
            <person name="Perez M."/>
            <person name="Aroh O."/>
            <person name="Sun Y."/>
            <person name="Lan Y."/>
            <person name="Juniper S.K."/>
            <person name="Young C.R."/>
            <person name="Angers B."/>
            <person name="Qian P.Y."/>
        </authorList>
    </citation>
    <scope>NUCLEOTIDE SEQUENCE</scope>
    <source>
        <strain evidence="3">R07B-5</strain>
    </source>
</reference>